<proteinExistence type="predicted"/>
<feature type="compositionally biased region" description="Pro residues" evidence="2">
    <location>
        <begin position="61"/>
        <end position="75"/>
    </location>
</feature>
<keyword evidence="1" id="KW-0175">Coiled coil</keyword>
<name>A0A9D3XBG7_9SAUR</name>
<dbReference type="Proteomes" id="UP000827986">
    <property type="component" value="Unassembled WGS sequence"/>
</dbReference>
<dbReference type="EMBL" id="JAHDVG010000475">
    <property type="protein sequence ID" value="KAH1176477.1"/>
    <property type="molecule type" value="Genomic_DNA"/>
</dbReference>
<reference evidence="5" key="1">
    <citation type="submission" date="2021-09" db="EMBL/GenBank/DDBJ databases">
        <title>The genome of Mauremys mutica provides insights into the evolution of semi-aquatic lifestyle.</title>
        <authorList>
            <person name="Gong S."/>
            <person name="Gao Y."/>
        </authorList>
    </citation>
    <scope>NUCLEOTIDE SEQUENCE</scope>
    <source>
        <strain evidence="5">MM-2020</strain>
        <tissue evidence="5">Muscle</tissue>
    </source>
</reference>
<feature type="transmembrane region" description="Helical" evidence="3">
    <location>
        <begin position="89"/>
        <end position="111"/>
    </location>
</feature>
<evidence type="ECO:0000256" key="3">
    <source>
        <dbReference type="SAM" id="Phobius"/>
    </source>
</evidence>
<dbReference type="PANTHER" id="PTHR37856">
    <property type="entry name" value="MAST CELL-EXPRESSED MEMBRANE PROTEIN 1"/>
    <property type="match status" value="1"/>
</dbReference>
<keyword evidence="3" id="KW-0472">Membrane</keyword>
<feature type="coiled-coil region" evidence="1">
    <location>
        <begin position="124"/>
        <end position="151"/>
    </location>
</feature>
<keyword evidence="6" id="KW-1185">Reference proteome</keyword>
<evidence type="ECO:0008006" key="7">
    <source>
        <dbReference type="Google" id="ProtNLM"/>
    </source>
</evidence>
<dbReference type="EMBL" id="JAHDVG010000475">
    <property type="protein sequence ID" value="KAH1176359.1"/>
    <property type="molecule type" value="Genomic_DNA"/>
</dbReference>
<dbReference type="PANTHER" id="PTHR37856:SF1">
    <property type="entry name" value="MAST CELL-EXPRESSED MEMBRANE PROTEIN 1"/>
    <property type="match status" value="1"/>
</dbReference>
<evidence type="ECO:0000313" key="4">
    <source>
        <dbReference type="EMBL" id="KAH1176359.1"/>
    </source>
</evidence>
<evidence type="ECO:0000256" key="2">
    <source>
        <dbReference type="SAM" id="MobiDB-lite"/>
    </source>
</evidence>
<evidence type="ECO:0000313" key="5">
    <source>
        <dbReference type="EMBL" id="KAH1176477.1"/>
    </source>
</evidence>
<protein>
    <recommendedName>
        <fullName evidence="7">Mast cell-expressed membrane protein 1</fullName>
    </recommendedName>
</protein>
<dbReference type="InterPro" id="IPR038818">
    <property type="entry name" value="MCEMP1"/>
</dbReference>
<comment type="caution">
    <text evidence="5">The sequence shown here is derived from an EMBL/GenBank/DDBJ whole genome shotgun (WGS) entry which is preliminary data.</text>
</comment>
<sequence>MEMNDIYVNHMAVERSPGRRMKRTSPKPAGHGAAEFSDDEMPDYENISVMTDKKNPQAPGEMPPSYPAPTAPSTPQPAKGRTREQKHMLMLYLLMAICFLMWIVLLSLTVVNDQKMTGELKRINTSLSHRINQVSKEVKEAQVQLGKALTKQKAAEAASTTKAPSS</sequence>
<accession>A0A9D3XBG7</accession>
<organism evidence="5 6">
    <name type="scientific">Mauremys mutica</name>
    <name type="common">yellowpond turtle</name>
    <dbReference type="NCBI Taxonomy" id="74926"/>
    <lineage>
        <taxon>Eukaryota</taxon>
        <taxon>Metazoa</taxon>
        <taxon>Chordata</taxon>
        <taxon>Craniata</taxon>
        <taxon>Vertebrata</taxon>
        <taxon>Euteleostomi</taxon>
        <taxon>Archelosauria</taxon>
        <taxon>Testudinata</taxon>
        <taxon>Testudines</taxon>
        <taxon>Cryptodira</taxon>
        <taxon>Durocryptodira</taxon>
        <taxon>Testudinoidea</taxon>
        <taxon>Geoemydidae</taxon>
        <taxon>Geoemydinae</taxon>
        <taxon>Mauremys</taxon>
    </lineage>
</organism>
<feature type="region of interest" description="Disordered" evidence="2">
    <location>
        <begin position="12"/>
        <end position="82"/>
    </location>
</feature>
<evidence type="ECO:0000313" key="6">
    <source>
        <dbReference type="Proteomes" id="UP000827986"/>
    </source>
</evidence>
<gene>
    <name evidence="4" type="ORF">KIL84_021093</name>
    <name evidence="5" type="ORF">KIL84_021211</name>
</gene>
<evidence type="ECO:0000256" key="1">
    <source>
        <dbReference type="SAM" id="Coils"/>
    </source>
</evidence>
<dbReference type="AlphaFoldDB" id="A0A9D3XBG7"/>
<keyword evidence="3" id="KW-0812">Transmembrane</keyword>
<keyword evidence="3" id="KW-1133">Transmembrane helix</keyword>